<name>A0AAW1PBW0_9CHLO</name>
<dbReference type="GO" id="GO:0016872">
    <property type="term" value="F:intramolecular lyase activity"/>
    <property type="evidence" value="ECO:0007669"/>
    <property type="project" value="InterPro"/>
</dbReference>
<evidence type="ECO:0000256" key="1">
    <source>
        <dbReference type="ARBA" id="ARBA00007166"/>
    </source>
</evidence>
<evidence type="ECO:0000313" key="2">
    <source>
        <dbReference type="EMBL" id="KAK9805933.1"/>
    </source>
</evidence>
<dbReference type="InterPro" id="IPR016089">
    <property type="entry name" value="Chalcone_isomerase_bundle_sf"/>
</dbReference>
<dbReference type="InterPro" id="IPR036298">
    <property type="entry name" value="Chalcone_isomerase_sf"/>
</dbReference>
<comment type="similarity">
    <text evidence="1">Belongs to the chalcone isomerase family.</text>
</comment>
<evidence type="ECO:0008006" key="4">
    <source>
        <dbReference type="Google" id="ProtNLM"/>
    </source>
</evidence>
<sequence length="323" mass="35748">MPAEEEQQQRPFRRKLHGLGKRVGNLGGGVVRRFRKRPCSSVAELAGPVQPSVGTSGREESRFDLLSSLRGFNPFPATQTASALSCFPARFCQQASIYPAQTCQELMAVGTRLWGPGAAQSLLRVKIYEFAIFMDGQQARQSKVKNKYANNTAKAVGDANFYRDLRSSKDIEMSLMVRASRNLPIKLLHAEYEKILKRRIQRVGGVVQDTALLQLLDCFREENIPPSIKEGDSVKKGTLLVFRKEGNGRLRARANDHELADVSSTKLCQAVFDLYLGDQPVSRKAKRIAGESFFKLDAGQQYEPPQDALVCPVVVGNACMAVA</sequence>
<organism evidence="2 3">
    <name type="scientific">Symbiochloris irregularis</name>
    <dbReference type="NCBI Taxonomy" id="706552"/>
    <lineage>
        <taxon>Eukaryota</taxon>
        <taxon>Viridiplantae</taxon>
        <taxon>Chlorophyta</taxon>
        <taxon>core chlorophytes</taxon>
        <taxon>Trebouxiophyceae</taxon>
        <taxon>Trebouxiales</taxon>
        <taxon>Trebouxiaceae</taxon>
        <taxon>Symbiochloris</taxon>
    </lineage>
</organism>
<dbReference type="EMBL" id="JALJOQ010000040">
    <property type="protein sequence ID" value="KAK9805933.1"/>
    <property type="molecule type" value="Genomic_DNA"/>
</dbReference>
<proteinExistence type="inferred from homology"/>
<protein>
    <recommendedName>
        <fullName evidence="4">Chalcone isomerase domain-containing protein</fullName>
    </recommendedName>
</protein>
<evidence type="ECO:0000313" key="3">
    <source>
        <dbReference type="Proteomes" id="UP001465755"/>
    </source>
</evidence>
<gene>
    <name evidence="2" type="ORF">WJX73_006432</name>
</gene>
<accession>A0AAW1PBW0</accession>
<dbReference type="Gene3D" id="3.50.70.10">
    <property type="match status" value="1"/>
</dbReference>
<dbReference type="SUPFAM" id="SSF54626">
    <property type="entry name" value="Chalcone isomerase"/>
    <property type="match status" value="1"/>
</dbReference>
<reference evidence="2 3" key="1">
    <citation type="journal article" date="2024" name="Nat. Commun.">
        <title>Phylogenomics reveals the evolutionary origins of lichenization in chlorophyte algae.</title>
        <authorList>
            <person name="Puginier C."/>
            <person name="Libourel C."/>
            <person name="Otte J."/>
            <person name="Skaloud P."/>
            <person name="Haon M."/>
            <person name="Grisel S."/>
            <person name="Petersen M."/>
            <person name="Berrin J.G."/>
            <person name="Delaux P.M."/>
            <person name="Dal Grande F."/>
            <person name="Keller J."/>
        </authorList>
    </citation>
    <scope>NUCLEOTIDE SEQUENCE [LARGE SCALE GENOMIC DNA]</scope>
    <source>
        <strain evidence="2 3">SAG 2036</strain>
    </source>
</reference>
<dbReference type="InterPro" id="IPR016088">
    <property type="entry name" value="Chalcone_isomerase_3-sand"/>
</dbReference>
<keyword evidence="3" id="KW-1185">Reference proteome</keyword>
<dbReference type="AlphaFoldDB" id="A0AAW1PBW0"/>
<dbReference type="Gene3D" id="1.10.890.20">
    <property type="match status" value="1"/>
</dbReference>
<comment type="caution">
    <text evidence="2">The sequence shown here is derived from an EMBL/GenBank/DDBJ whole genome shotgun (WGS) entry which is preliminary data.</text>
</comment>
<dbReference type="PANTHER" id="PTHR47284">
    <property type="entry name" value="FATTY-ACID-BINDING PROTEIN 2"/>
    <property type="match status" value="1"/>
</dbReference>
<dbReference type="Proteomes" id="UP001465755">
    <property type="component" value="Unassembled WGS sequence"/>
</dbReference>
<dbReference type="PANTHER" id="PTHR47284:SF3">
    <property type="entry name" value="FATTY-ACID-BINDING PROTEIN 2"/>
    <property type="match status" value="1"/>
</dbReference>